<dbReference type="RefSeq" id="WP_147904151.1">
    <property type="nucleotide sequence ID" value="NZ_BAAAGC010000007.1"/>
</dbReference>
<organism evidence="1 2">
    <name type="scientific">Rheinheimera tangshanensis</name>
    <dbReference type="NCBI Taxonomy" id="400153"/>
    <lineage>
        <taxon>Bacteria</taxon>
        <taxon>Pseudomonadati</taxon>
        <taxon>Pseudomonadota</taxon>
        <taxon>Gammaproteobacteria</taxon>
        <taxon>Chromatiales</taxon>
        <taxon>Chromatiaceae</taxon>
        <taxon>Rheinheimera</taxon>
    </lineage>
</organism>
<dbReference type="EMBL" id="VRLR01000004">
    <property type="protein sequence ID" value="TXK81327.1"/>
    <property type="molecule type" value="Genomic_DNA"/>
</dbReference>
<evidence type="ECO:0000313" key="2">
    <source>
        <dbReference type="Proteomes" id="UP000321814"/>
    </source>
</evidence>
<dbReference type="AlphaFoldDB" id="A0A5C8LX72"/>
<evidence type="ECO:0000313" key="1">
    <source>
        <dbReference type="EMBL" id="TXK81327.1"/>
    </source>
</evidence>
<reference evidence="1 2" key="1">
    <citation type="submission" date="2019-08" db="EMBL/GenBank/DDBJ databases">
        <title>Draft genome analysis of Rheinheimera tangshanensis isolated from the roots of fresh rice plants (Oryza sativa).</title>
        <authorList>
            <person name="Yu Q."/>
            <person name="Qi Y."/>
            <person name="Zhang H."/>
            <person name="Pu J."/>
        </authorList>
    </citation>
    <scope>NUCLEOTIDE SEQUENCE [LARGE SCALE GENOMIC DNA]</scope>
    <source>
        <strain evidence="1 2">JA3-B52</strain>
    </source>
</reference>
<sequence length="83" mass="9542">MSHTLLCQFPDSSVEHYWCDSIPKVEEYLKFAGGIFYAVKAIIPPSSKVSEPKYLLEPVPDAINYTKAELIEQEIVVVRRTRR</sequence>
<proteinExistence type="predicted"/>
<dbReference type="Proteomes" id="UP000321814">
    <property type="component" value="Unassembled WGS sequence"/>
</dbReference>
<gene>
    <name evidence="1" type="ORF">FU839_09465</name>
</gene>
<comment type="caution">
    <text evidence="1">The sequence shown here is derived from an EMBL/GenBank/DDBJ whole genome shotgun (WGS) entry which is preliminary data.</text>
</comment>
<name>A0A5C8LX72_9GAMM</name>
<accession>A0A5C8LX72</accession>
<keyword evidence="2" id="KW-1185">Reference proteome</keyword>
<protein>
    <submittedName>
        <fullName evidence="1">Uncharacterized protein</fullName>
    </submittedName>
</protein>